<dbReference type="InterPro" id="IPR036237">
    <property type="entry name" value="Xyl_isomerase-like_sf"/>
</dbReference>
<dbReference type="SUPFAM" id="SSF51658">
    <property type="entry name" value="Xylose isomerase-like"/>
    <property type="match status" value="1"/>
</dbReference>
<evidence type="ECO:0000313" key="3">
    <source>
        <dbReference type="Proteomes" id="UP001596107"/>
    </source>
</evidence>
<name>A0ABW0TF73_9HYPH</name>
<dbReference type="PANTHER" id="PTHR12110">
    <property type="entry name" value="HYDROXYPYRUVATE ISOMERASE"/>
    <property type="match status" value="1"/>
</dbReference>
<dbReference type="PIRSF" id="PIRSF036778">
    <property type="entry name" value="UCP036778"/>
    <property type="match status" value="1"/>
</dbReference>
<feature type="domain" description="Xylose isomerase-like TIM barrel" evidence="1">
    <location>
        <begin position="23"/>
        <end position="269"/>
    </location>
</feature>
<proteinExistence type="predicted"/>
<organism evidence="2 3">
    <name type="scientific">Nitratireductor kimnyeongensis</name>
    <dbReference type="NCBI Taxonomy" id="430679"/>
    <lineage>
        <taxon>Bacteria</taxon>
        <taxon>Pseudomonadati</taxon>
        <taxon>Pseudomonadota</taxon>
        <taxon>Alphaproteobacteria</taxon>
        <taxon>Hyphomicrobiales</taxon>
        <taxon>Phyllobacteriaceae</taxon>
        <taxon>Nitratireductor</taxon>
    </lineage>
</organism>
<gene>
    <name evidence="2" type="ORF">ACFPOD_18395</name>
</gene>
<evidence type="ECO:0000313" key="2">
    <source>
        <dbReference type="EMBL" id="MFC5587090.1"/>
    </source>
</evidence>
<dbReference type="Pfam" id="PF01261">
    <property type="entry name" value="AP_endonuc_2"/>
    <property type="match status" value="1"/>
</dbReference>
<sequence length="276" mass="29874">MTNEAFFALNHMCAPHRPISAFFDLAISLGIKDVEIRNDLEGNAILDGTSPASVRGQAEAHGLRILSINALQRFNDWNGTREAEARTLIAYARDCGAEALVLVPVNDGTGTADRERQANLRTALKGLRPLLKDAGIIGLVEPLGFETCSLRLKSEAVEAIASLDASGTFRLVHDTFHHTLSGEKNLHVAETGLVHISGVVDTALSVSDMRDGHRVLVDVNDRLDNVGQISALCSEGYRGPFSFEPFADSVHMSDDLHSDLEESMQHLRATAFPPPA</sequence>
<dbReference type="InterPro" id="IPR014621">
    <property type="entry name" value="UCP036778_sugar_epimerase"/>
</dbReference>
<reference evidence="3" key="1">
    <citation type="journal article" date="2019" name="Int. J. Syst. Evol. Microbiol.">
        <title>The Global Catalogue of Microorganisms (GCM) 10K type strain sequencing project: providing services to taxonomists for standard genome sequencing and annotation.</title>
        <authorList>
            <consortium name="The Broad Institute Genomics Platform"/>
            <consortium name="The Broad Institute Genome Sequencing Center for Infectious Disease"/>
            <person name="Wu L."/>
            <person name="Ma J."/>
        </authorList>
    </citation>
    <scope>NUCLEOTIDE SEQUENCE [LARGE SCALE GENOMIC DNA]</scope>
    <source>
        <strain evidence="3">JCM 3366</strain>
    </source>
</reference>
<dbReference type="EMBL" id="JBHSNB010000005">
    <property type="protein sequence ID" value="MFC5587090.1"/>
    <property type="molecule type" value="Genomic_DNA"/>
</dbReference>
<dbReference type="RefSeq" id="WP_223022692.1">
    <property type="nucleotide sequence ID" value="NZ_CP078144.1"/>
</dbReference>
<dbReference type="InterPro" id="IPR050312">
    <property type="entry name" value="IolE/XylAMocC-like"/>
</dbReference>
<protein>
    <submittedName>
        <fullName evidence="2">TIM barrel protein</fullName>
    </submittedName>
</protein>
<dbReference type="Proteomes" id="UP001596107">
    <property type="component" value="Unassembled WGS sequence"/>
</dbReference>
<keyword evidence="3" id="KW-1185">Reference proteome</keyword>
<dbReference type="Gene3D" id="3.20.20.150">
    <property type="entry name" value="Divalent-metal-dependent TIM barrel enzymes"/>
    <property type="match status" value="1"/>
</dbReference>
<accession>A0ABW0TF73</accession>
<evidence type="ECO:0000259" key="1">
    <source>
        <dbReference type="Pfam" id="PF01261"/>
    </source>
</evidence>
<dbReference type="InterPro" id="IPR013022">
    <property type="entry name" value="Xyl_isomerase-like_TIM-brl"/>
</dbReference>
<comment type="caution">
    <text evidence="2">The sequence shown here is derived from an EMBL/GenBank/DDBJ whole genome shotgun (WGS) entry which is preliminary data.</text>
</comment>